<dbReference type="Pfam" id="PF00588">
    <property type="entry name" value="SpoU_methylase"/>
    <property type="match status" value="1"/>
</dbReference>
<reference evidence="8 9" key="1">
    <citation type="submission" date="2019-04" db="EMBL/GenBank/DDBJ databases">
        <title>Natronospirillum operosus gen. nov., sp. nov., a haloalkaliphilic satellite isolated from decaying biomass of laboratory culture of cyanobacterium Geitlerinema sp. and proposal of Natronospirillaceae fam. nov. and Saccharospirillaceae fam. nov.</title>
        <authorList>
            <person name="Kevbrin V."/>
            <person name="Boltyanskaya Y."/>
            <person name="Koziaeva V."/>
            <person name="Grouzdev D.S."/>
            <person name="Park M."/>
            <person name="Cho J."/>
        </authorList>
    </citation>
    <scope>NUCLEOTIDE SEQUENCE [LARGE SCALE GENOMIC DNA]</scope>
    <source>
        <strain evidence="8 9">G-116</strain>
    </source>
</reference>
<evidence type="ECO:0000256" key="2">
    <source>
        <dbReference type="ARBA" id="ARBA00022552"/>
    </source>
</evidence>
<dbReference type="EC" id="2.1.1.185" evidence="6"/>
<accession>A0A4Z0W7K7</accession>
<evidence type="ECO:0000256" key="1">
    <source>
        <dbReference type="ARBA" id="ARBA00022490"/>
    </source>
</evidence>
<dbReference type="GO" id="GO:0003723">
    <property type="term" value="F:RNA binding"/>
    <property type="evidence" value="ECO:0007669"/>
    <property type="project" value="InterPro"/>
</dbReference>
<dbReference type="Gene3D" id="3.40.1280.10">
    <property type="match status" value="1"/>
</dbReference>
<evidence type="ECO:0000256" key="3">
    <source>
        <dbReference type="ARBA" id="ARBA00022603"/>
    </source>
</evidence>
<dbReference type="OrthoDB" id="9794400at2"/>
<dbReference type="SUPFAM" id="SSF75217">
    <property type="entry name" value="alpha/beta knot"/>
    <property type="match status" value="1"/>
</dbReference>
<dbReference type="InterPro" id="IPR029064">
    <property type="entry name" value="Ribosomal_eL30-like_sf"/>
</dbReference>
<feature type="domain" description="RNA 2-O ribose methyltransferase substrate binding" evidence="7">
    <location>
        <begin position="8"/>
        <end position="89"/>
    </location>
</feature>
<dbReference type="HAMAP" id="MF_01887">
    <property type="entry name" value="23SrRNA_methyltr_B"/>
    <property type="match status" value="1"/>
</dbReference>
<keyword evidence="5 6" id="KW-0949">S-adenosyl-L-methionine</keyword>
<dbReference type="PANTHER" id="PTHR46429:SF1">
    <property type="entry name" value="23S RRNA (GUANOSINE-2'-O-)-METHYLTRANSFERASE RLMB"/>
    <property type="match status" value="1"/>
</dbReference>
<feature type="binding site" evidence="6">
    <location>
        <position position="225"/>
    </location>
    <ligand>
        <name>S-adenosyl-L-methionine</name>
        <dbReference type="ChEBI" id="CHEBI:59789"/>
    </ligand>
</feature>
<organism evidence="8 9">
    <name type="scientific">Natronospirillum operosum</name>
    <dbReference type="NCBI Taxonomy" id="2759953"/>
    <lineage>
        <taxon>Bacteria</taxon>
        <taxon>Pseudomonadati</taxon>
        <taxon>Pseudomonadota</taxon>
        <taxon>Gammaproteobacteria</taxon>
        <taxon>Oceanospirillales</taxon>
        <taxon>Natronospirillaceae</taxon>
        <taxon>Natronospirillum</taxon>
    </lineage>
</organism>
<evidence type="ECO:0000256" key="5">
    <source>
        <dbReference type="ARBA" id="ARBA00022691"/>
    </source>
</evidence>
<keyword evidence="9" id="KW-1185">Reference proteome</keyword>
<dbReference type="GO" id="GO:0070039">
    <property type="term" value="F:rRNA (guanosine-2'-O-)-methyltransferase activity"/>
    <property type="evidence" value="ECO:0007669"/>
    <property type="project" value="UniProtKB-UniRule"/>
</dbReference>
<dbReference type="SUPFAM" id="SSF55315">
    <property type="entry name" value="L30e-like"/>
    <property type="match status" value="1"/>
</dbReference>
<dbReference type="CDD" id="cd18103">
    <property type="entry name" value="SpoU-like_RlmB"/>
    <property type="match status" value="1"/>
</dbReference>
<evidence type="ECO:0000259" key="7">
    <source>
        <dbReference type="SMART" id="SM00967"/>
    </source>
</evidence>
<dbReference type="InterPro" id="IPR029026">
    <property type="entry name" value="tRNA_m1G_MTases_N"/>
</dbReference>
<evidence type="ECO:0000256" key="4">
    <source>
        <dbReference type="ARBA" id="ARBA00022679"/>
    </source>
</evidence>
<keyword evidence="2 6" id="KW-0698">rRNA processing</keyword>
<feature type="binding site" evidence="6">
    <location>
        <position position="234"/>
    </location>
    <ligand>
        <name>S-adenosyl-L-methionine</name>
        <dbReference type="ChEBI" id="CHEBI:59789"/>
    </ligand>
</feature>
<comment type="subcellular location">
    <subcellularLocation>
        <location evidence="6">Cytoplasm</location>
    </subcellularLocation>
</comment>
<dbReference type="InterPro" id="IPR029028">
    <property type="entry name" value="Alpha/beta_knot_MTases"/>
</dbReference>
<dbReference type="Proteomes" id="UP000297475">
    <property type="component" value="Unassembled WGS sequence"/>
</dbReference>
<dbReference type="PANTHER" id="PTHR46429">
    <property type="entry name" value="23S RRNA (GUANOSINE-2'-O-)-METHYLTRANSFERASE RLMB"/>
    <property type="match status" value="1"/>
</dbReference>
<dbReference type="SMART" id="SM00967">
    <property type="entry name" value="SpoU_sub_bind"/>
    <property type="match status" value="1"/>
</dbReference>
<comment type="function">
    <text evidence="6">Specifically methylates the ribose of guanosine 2251 in 23S rRNA.</text>
</comment>
<dbReference type="InterPro" id="IPR013123">
    <property type="entry name" value="SpoU_subst-bd"/>
</dbReference>
<dbReference type="RefSeq" id="WP_135482613.1">
    <property type="nucleotide sequence ID" value="NZ_SRMF01000002.1"/>
</dbReference>
<evidence type="ECO:0000313" key="8">
    <source>
        <dbReference type="EMBL" id="TGG94044.1"/>
    </source>
</evidence>
<comment type="caution">
    <text evidence="8">The sequence shown here is derived from an EMBL/GenBank/DDBJ whole genome shotgun (WGS) entry which is preliminary data.</text>
</comment>
<feature type="binding site" evidence="6">
    <location>
        <position position="205"/>
    </location>
    <ligand>
        <name>S-adenosyl-L-methionine</name>
        <dbReference type="ChEBI" id="CHEBI:59789"/>
    </ligand>
</feature>
<evidence type="ECO:0000313" key="9">
    <source>
        <dbReference type="Proteomes" id="UP000297475"/>
    </source>
</evidence>
<name>A0A4Z0W7K7_9GAMM</name>
<dbReference type="AlphaFoldDB" id="A0A4Z0W7K7"/>
<keyword evidence="3 6" id="KW-0489">Methyltransferase</keyword>
<proteinExistence type="inferred from homology"/>
<protein>
    <recommendedName>
        <fullName evidence="6">23S rRNA (guanosine-2'-O-)-methyltransferase RlmB</fullName>
        <ecNumber evidence="6">2.1.1.185</ecNumber>
    </recommendedName>
    <alternativeName>
        <fullName evidence="6">23S rRNA (guanosine2251 2'-O)-methyltransferase</fullName>
    </alternativeName>
    <alternativeName>
        <fullName evidence="6">23S rRNA Gm2251 2'-O-methyltransferase</fullName>
    </alternativeName>
</protein>
<comment type="catalytic activity">
    <reaction evidence="6">
        <text>guanosine(2251) in 23S rRNA + S-adenosyl-L-methionine = 2'-O-methylguanosine(2251) in 23S rRNA + S-adenosyl-L-homocysteine + H(+)</text>
        <dbReference type="Rhea" id="RHEA:24140"/>
        <dbReference type="Rhea" id="RHEA-COMP:10239"/>
        <dbReference type="Rhea" id="RHEA-COMP:10241"/>
        <dbReference type="ChEBI" id="CHEBI:15378"/>
        <dbReference type="ChEBI" id="CHEBI:57856"/>
        <dbReference type="ChEBI" id="CHEBI:59789"/>
        <dbReference type="ChEBI" id="CHEBI:74269"/>
        <dbReference type="ChEBI" id="CHEBI:74445"/>
        <dbReference type="EC" id="2.1.1.185"/>
    </reaction>
</comment>
<comment type="similarity">
    <text evidence="6">Belongs to the class IV-like SAM-binding methyltransferase superfamily. RNA methyltransferase TrmH family. RlmB subfamily.</text>
</comment>
<keyword evidence="1 6" id="KW-0963">Cytoplasm</keyword>
<dbReference type="GO" id="GO:0005829">
    <property type="term" value="C:cytosol"/>
    <property type="evidence" value="ECO:0007669"/>
    <property type="project" value="TreeGrafter"/>
</dbReference>
<dbReference type="InterPro" id="IPR024915">
    <property type="entry name" value="23S_rRNA_MeTrfase_RlmB"/>
</dbReference>
<dbReference type="InterPro" id="IPR004441">
    <property type="entry name" value="rRNA_MeTrfase_TrmH"/>
</dbReference>
<dbReference type="EMBL" id="SRMF01000002">
    <property type="protein sequence ID" value="TGG94044.1"/>
    <property type="molecule type" value="Genomic_DNA"/>
</dbReference>
<keyword evidence="4 6" id="KW-0808">Transferase</keyword>
<dbReference type="Pfam" id="PF08032">
    <property type="entry name" value="SpoU_sub_bind"/>
    <property type="match status" value="1"/>
</dbReference>
<gene>
    <name evidence="6 8" type="primary">rlmB</name>
    <name evidence="8" type="ORF">E4656_07650</name>
</gene>
<sequence>MSSEQAEAIAGIHAVQAALQARPERLKQVVVNTERHDKRLHAVLDAARAAGVPFERLSARAFQQRVQKLGLGEVRHQGVLAQVHALAPLDEADLWPLLRSVEAPLLLILDGVTDPHNLGACLRTADAAGVQAVIVPRKRSAGITPTVVRVASGAAETVPLIQVTNLARTLRGLQEAGIWLTGTAGEATDSLYDAKLTGPVALVMGAEGEGMRRLTREHCDHLVQLPMQGQVSSLNVSVAAGICLFEAVRQRRA</sequence>
<dbReference type="InterPro" id="IPR001537">
    <property type="entry name" value="SpoU_MeTrfase"/>
</dbReference>
<evidence type="ECO:0000256" key="6">
    <source>
        <dbReference type="HAMAP-Rule" id="MF_01887"/>
    </source>
</evidence>
<dbReference type="NCBIfam" id="TIGR00186">
    <property type="entry name" value="rRNA_methyl_3"/>
    <property type="match status" value="1"/>
</dbReference>
<dbReference type="Gene3D" id="3.30.1330.30">
    <property type="match status" value="1"/>
</dbReference>
<dbReference type="FunFam" id="3.40.1280.10:FF:000008">
    <property type="entry name" value="Group 3 RNA methyltransferase TrmH"/>
    <property type="match status" value="1"/>
</dbReference>